<keyword evidence="1" id="KW-0802">TPR repeat</keyword>
<dbReference type="SUPFAM" id="SSF48452">
    <property type="entry name" value="TPR-like"/>
    <property type="match status" value="2"/>
</dbReference>
<dbReference type="InterPro" id="IPR019734">
    <property type="entry name" value="TPR_rpt"/>
</dbReference>
<organism evidence="2 3">
    <name type="scientific">Acidimangrovimonas pyrenivorans</name>
    <dbReference type="NCBI Taxonomy" id="2030798"/>
    <lineage>
        <taxon>Bacteria</taxon>
        <taxon>Pseudomonadati</taxon>
        <taxon>Pseudomonadota</taxon>
        <taxon>Alphaproteobacteria</taxon>
        <taxon>Rhodobacterales</taxon>
        <taxon>Paracoccaceae</taxon>
        <taxon>Acidimangrovimonas</taxon>
    </lineage>
</organism>
<gene>
    <name evidence="2" type="ORF">ACFOES_20700</name>
</gene>
<evidence type="ECO:0000256" key="1">
    <source>
        <dbReference type="PROSITE-ProRule" id="PRU00339"/>
    </source>
</evidence>
<dbReference type="RefSeq" id="WP_377835567.1">
    <property type="nucleotide sequence ID" value="NZ_JBHRSK010000026.1"/>
</dbReference>
<dbReference type="InterPro" id="IPR011990">
    <property type="entry name" value="TPR-like_helical_dom_sf"/>
</dbReference>
<dbReference type="Proteomes" id="UP001595443">
    <property type="component" value="Unassembled WGS sequence"/>
</dbReference>
<sequence>MTQSLSRKQRRALQSEAARAYGVDGAAGQTLHAAYQALARQDIRQASQLAHTVSQSHPANLHPWLILGMIALDRHEVEAAHAFLDRACKIAPGDARALAGLGKALVLQADVFAAVELFERAIEAGSDDLSMARLYADLMRRMERSAQAAAALAPMAARLQSAALQHMVAELCLDTEDYAGAGKAFEAAYAADPGGAEYRIGHVKARLFRHDFAGVETESAEMLVQDPALEELIGLRMAALRNLGRRDEALALLDAPFATPLYYKRALSTAANIHIDRGEMRAADLAFRNALHLTDEERIWTAKAYGTFRFSLGDFAGGLPYYAERQPPALRGRIPYENSAPEALAARQRLFLVGEQGIGDQLALMALLPLAPVAAGAQVRFVGDGRMPAALAGNTLGLAALAQEDFDPAAAGVAPQELIYVGDLARYLPERTAPLGGFLRADADRVAELRARYAEMAQGRPVVGLAWRSGDSLTGHHRSVALTDLVATLPEGALAVNLQYGDCGAEIAEAARARPDVGVFADDTVDQMADLAGFFAQIMALERIVSIDNTTAHAAGALGHPDTHVLVPAGAECMWYWGREGTPDPWYGNLKLHRQDAPQDWAPVLAGLRALWQ</sequence>
<proteinExistence type="predicted"/>
<accession>A0ABV7AMQ4</accession>
<comment type="caution">
    <text evidence="2">The sequence shown here is derived from an EMBL/GenBank/DDBJ whole genome shotgun (WGS) entry which is preliminary data.</text>
</comment>
<protein>
    <submittedName>
        <fullName evidence="2">Tetratricopeptide repeat protein</fullName>
    </submittedName>
</protein>
<evidence type="ECO:0000313" key="2">
    <source>
        <dbReference type="EMBL" id="MFC2970524.1"/>
    </source>
</evidence>
<dbReference type="SUPFAM" id="SSF53756">
    <property type="entry name" value="UDP-Glycosyltransferase/glycogen phosphorylase"/>
    <property type="match status" value="1"/>
</dbReference>
<dbReference type="PROSITE" id="PS50005">
    <property type="entry name" value="TPR"/>
    <property type="match status" value="1"/>
</dbReference>
<evidence type="ECO:0000313" key="3">
    <source>
        <dbReference type="Proteomes" id="UP001595443"/>
    </source>
</evidence>
<reference evidence="3" key="1">
    <citation type="journal article" date="2019" name="Int. J. Syst. Evol. Microbiol.">
        <title>The Global Catalogue of Microorganisms (GCM) 10K type strain sequencing project: providing services to taxonomists for standard genome sequencing and annotation.</title>
        <authorList>
            <consortium name="The Broad Institute Genomics Platform"/>
            <consortium name="The Broad Institute Genome Sequencing Center for Infectious Disease"/>
            <person name="Wu L."/>
            <person name="Ma J."/>
        </authorList>
    </citation>
    <scope>NUCLEOTIDE SEQUENCE [LARGE SCALE GENOMIC DNA]</scope>
    <source>
        <strain evidence="3">KCTC 62192</strain>
    </source>
</reference>
<keyword evidence="3" id="KW-1185">Reference proteome</keyword>
<dbReference type="Gene3D" id="1.25.40.10">
    <property type="entry name" value="Tetratricopeptide repeat domain"/>
    <property type="match status" value="2"/>
</dbReference>
<dbReference type="EMBL" id="JBHRSK010000026">
    <property type="protein sequence ID" value="MFC2970524.1"/>
    <property type="molecule type" value="Genomic_DNA"/>
</dbReference>
<feature type="repeat" description="TPR" evidence="1">
    <location>
        <begin position="95"/>
        <end position="128"/>
    </location>
</feature>
<name>A0ABV7AMQ4_9RHOB</name>